<name>A0A7X6HF58_9MICC</name>
<reference evidence="1 2" key="1">
    <citation type="submission" date="2020-04" db="EMBL/GenBank/DDBJ databases">
        <title>Arthrobacter sp. nov.</title>
        <authorList>
            <person name="Liu S."/>
        </authorList>
    </citation>
    <scope>NUCLEOTIDE SEQUENCE [LARGE SCALE GENOMIC DNA]</scope>
    <source>
        <strain evidence="1 2">E918</strain>
    </source>
</reference>
<keyword evidence="2" id="KW-1185">Reference proteome</keyword>
<proteinExistence type="predicted"/>
<dbReference type="Proteomes" id="UP000544090">
    <property type="component" value="Unassembled WGS sequence"/>
</dbReference>
<gene>
    <name evidence="1" type="ORF">HGG74_15655</name>
</gene>
<dbReference type="EMBL" id="JAAZSQ010000017">
    <property type="protein sequence ID" value="NKX55946.1"/>
    <property type="molecule type" value="Genomic_DNA"/>
</dbReference>
<evidence type="ECO:0000313" key="2">
    <source>
        <dbReference type="Proteomes" id="UP000544090"/>
    </source>
</evidence>
<sequence>EFTCASCFLVRHKSQVAREKDGQKFCRDCEG</sequence>
<feature type="non-terminal residue" evidence="1">
    <location>
        <position position="1"/>
    </location>
</feature>
<protein>
    <submittedName>
        <fullName evidence="1">DUF4193 family protein</fullName>
    </submittedName>
</protein>
<dbReference type="InterPro" id="IPR025242">
    <property type="entry name" value="DUF4193"/>
</dbReference>
<dbReference type="Pfam" id="PF13834">
    <property type="entry name" value="DUF4193"/>
    <property type="match status" value="1"/>
</dbReference>
<evidence type="ECO:0000313" key="1">
    <source>
        <dbReference type="EMBL" id="NKX55946.1"/>
    </source>
</evidence>
<organism evidence="1 2">
    <name type="scientific">Arthrobacter mobilis</name>
    <dbReference type="NCBI Taxonomy" id="2724944"/>
    <lineage>
        <taxon>Bacteria</taxon>
        <taxon>Bacillati</taxon>
        <taxon>Actinomycetota</taxon>
        <taxon>Actinomycetes</taxon>
        <taxon>Micrococcales</taxon>
        <taxon>Micrococcaceae</taxon>
        <taxon>Arthrobacter</taxon>
    </lineage>
</organism>
<dbReference type="RefSeq" id="WP_168487838.1">
    <property type="nucleotide sequence ID" value="NZ_JAAZSQ010000017.1"/>
</dbReference>
<comment type="caution">
    <text evidence="1">The sequence shown here is derived from an EMBL/GenBank/DDBJ whole genome shotgun (WGS) entry which is preliminary data.</text>
</comment>
<accession>A0A7X6HF58</accession>
<dbReference type="AlphaFoldDB" id="A0A7X6HF58"/>